<feature type="compositionally biased region" description="Basic and acidic residues" evidence="1">
    <location>
        <begin position="156"/>
        <end position="168"/>
    </location>
</feature>
<reference evidence="2 3" key="1">
    <citation type="journal article" date="2014" name="PLoS Genet.">
        <title>Phylogenetically driven sequencing of extremely halophilic archaea reveals strategies for static and dynamic osmo-response.</title>
        <authorList>
            <person name="Becker E.A."/>
            <person name="Seitzer P.M."/>
            <person name="Tritt A."/>
            <person name="Larsen D."/>
            <person name="Krusor M."/>
            <person name="Yao A.I."/>
            <person name="Wu D."/>
            <person name="Madern D."/>
            <person name="Eisen J.A."/>
            <person name="Darling A.E."/>
            <person name="Facciotti M.T."/>
        </authorList>
    </citation>
    <scope>NUCLEOTIDE SEQUENCE [LARGE SCALE GENOMIC DNA]</scope>
    <source>
        <strain evidence="2 3">DSM 10524</strain>
    </source>
</reference>
<evidence type="ECO:0000256" key="1">
    <source>
        <dbReference type="SAM" id="MobiDB-lite"/>
    </source>
</evidence>
<feature type="compositionally biased region" description="Basic and acidic residues" evidence="1">
    <location>
        <begin position="67"/>
        <end position="94"/>
    </location>
</feature>
<sequence length="168" mass="17638">MCDTFTDDDIGARVETAGGETVGVVAAVDGAVVRVCPPPATDGPESAAPAMATGPDETRPLEPAAVAERKGDRLVLEPGRSLEFDVEDQDRMSAEDEAAALEATEPTDRGAEAGPDALTDREPEAELDPSDPGRSPEVEMSIDEDPDRTNGTNGSNDDRRDEGDSEDR</sequence>
<dbReference type="RefSeq" id="WP_005556488.1">
    <property type="nucleotide sequence ID" value="NZ_AOIB01000026.1"/>
</dbReference>
<feature type="region of interest" description="Disordered" evidence="1">
    <location>
        <begin position="36"/>
        <end position="168"/>
    </location>
</feature>
<dbReference type="eggNOG" id="arCOG08931">
    <property type="taxonomic scope" value="Archaea"/>
</dbReference>
<dbReference type="Proteomes" id="UP000011688">
    <property type="component" value="Unassembled WGS sequence"/>
</dbReference>
<proteinExistence type="predicted"/>
<dbReference type="OrthoDB" id="386172at2157"/>
<name>L9X4K0_9EURY</name>
<evidence type="ECO:0000313" key="3">
    <source>
        <dbReference type="Proteomes" id="UP000011688"/>
    </source>
</evidence>
<gene>
    <name evidence="2" type="ORF">C491_11970</name>
</gene>
<organism evidence="2 3">
    <name type="scientific">Natronococcus amylolyticus DSM 10524</name>
    <dbReference type="NCBI Taxonomy" id="1227497"/>
    <lineage>
        <taxon>Archaea</taxon>
        <taxon>Methanobacteriati</taxon>
        <taxon>Methanobacteriota</taxon>
        <taxon>Stenosarchaea group</taxon>
        <taxon>Halobacteria</taxon>
        <taxon>Halobacteriales</taxon>
        <taxon>Natrialbaceae</taxon>
        <taxon>Natronococcus</taxon>
    </lineage>
</organism>
<dbReference type="EMBL" id="AOIB01000026">
    <property type="protein sequence ID" value="ELY56719.1"/>
    <property type="molecule type" value="Genomic_DNA"/>
</dbReference>
<comment type="caution">
    <text evidence="2">The sequence shown here is derived from an EMBL/GenBank/DDBJ whole genome shotgun (WGS) entry which is preliminary data.</text>
</comment>
<protein>
    <submittedName>
        <fullName evidence="2">Uncharacterized protein</fullName>
    </submittedName>
</protein>
<keyword evidence="3" id="KW-1185">Reference proteome</keyword>
<dbReference type="AlphaFoldDB" id="L9X4K0"/>
<evidence type="ECO:0000313" key="2">
    <source>
        <dbReference type="EMBL" id="ELY56719.1"/>
    </source>
</evidence>
<accession>L9X4K0</accession>